<comment type="caution">
    <text evidence="1">The sequence shown here is derived from an EMBL/GenBank/DDBJ whole genome shotgun (WGS) entry which is preliminary data.</text>
</comment>
<evidence type="ECO:0000313" key="1">
    <source>
        <dbReference type="EMBL" id="TXJ36367.1"/>
    </source>
</evidence>
<dbReference type="Proteomes" id="UP000323176">
    <property type="component" value="Unassembled WGS sequence"/>
</dbReference>
<dbReference type="AlphaFoldDB" id="A0A5C8EE67"/>
<protein>
    <submittedName>
        <fullName evidence="1">Zinc ribbon domain-containing protein</fullName>
    </submittedName>
</protein>
<accession>A0A5C8EE67</accession>
<dbReference type="EMBL" id="SAXY01000072">
    <property type="protein sequence ID" value="TXJ36367.1"/>
    <property type="molecule type" value="Genomic_DNA"/>
</dbReference>
<name>A0A5C8EE67_BRAPL</name>
<dbReference type="Gene3D" id="2.20.28.30">
    <property type="entry name" value="RNA polymerase ii, chain L"/>
    <property type="match status" value="1"/>
</dbReference>
<sequence length="58" mass="6545">MFPFNGPFLYKCNDCGKTFDKSKKIPLGAITILGMLVKPKCPKCGSRNTKSIDYMIRK</sequence>
<reference evidence="1 2" key="1">
    <citation type="journal article" date="1992" name="Lakartidningen">
        <title>[Penicillin V and not amoxicillin is the first choice preparation in acute otitis].</title>
        <authorList>
            <person name="Kamme C."/>
            <person name="Lundgren K."/>
            <person name="Prellner K."/>
        </authorList>
    </citation>
    <scope>NUCLEOTIDE SEQUENCE [LARGE SCALE GENOMIC DNA]</scope>
    <source>
        <strain evidence="1 2">PC5538III-hc</strain>
    </source>
</reference>
<organism evidence="1 2">
    <name type="scientific">Brachyspira pilosicoli</name>
    <name type="common">Serpulina pilosicoli</name>
    <dbReference type="NCBI Taxonomy" id="52584"/>
    <lineage>
        <taxon>Bacteria</taxon>
        <taxon>Pseudomonadati</taxon>
        <taxon>Spirochaetota</taxon>
        <taxon>Spirochaetia</taxon>
        <taxon>Brachyspirales</taxon>
        <taxon>Brachyspiraceae</taxon>
        <taxon>Brachyspira</taxon>
    </lineage>
</organism>
<evidence type="ECO:0000313" key="2">
    <source>
        <dbReference type="Proteomes" id="UP000323176"/>
    </source>
</evidence>
<proteinExistence type="predicted"/>
<dbReference type="OrthoDB" id="308397at2"/>
<gene>
    <name evidence="1" type="ORF">EPJ72_11760</name>
</gene>